<dbReference type="EMBL" id="FMYI01000007">
    <property type="protein sequence ID" value="SDC35379.1"/>
    <property type="molecule type" value="Genomic_DNA"/>
</dbReference>
<sequence>MSEIGIVLSSHVSELAEGVYKLLSETAPKVSITYAGGTDDGDIGSSFDAITQAIEENEADHILSFYDLGSAKMTMEMAIEYSDKTVELFDVSFVEGAYTAASLLSGGADYDRVIEQLKPLIIK</sequence>
<dbReference type="RefSeq" id="WP_090796127.1">
    <property type="nucleotide sequence ID" value="NZ_FMYI01000007.1"/>
</dbReference>
<dbReference type="AlphaFoldDB" id="A0A1G6KWA9"/>
<proteinExistence type="predicted"/>
<reference evidence="8" key="1">
    <citation type="submission" date="2016-09" db="EMBL/GenBank/DDBJ databases">
        <authorList>
            <person name="Varghese N."/>
            <person name="Submissions S."/>
        </authorList>
    </citation>
    <scope>NUCLEOTIDE SEQUENCE [LARGE SCALE GENOMIC DNA]</scope>
    <source>
        <strain evidence="8">S5</strain>
    </source>
</reference>
<dbReference type="PROSITE" id="PS51096">
    <property type="entry name" value="PTS_EIIA_TYPE_4"/>
    <property type="match status" value="1"/>
</dbReference>
<evidence type="ECO:0000256" key="5">
    <source>
        <dbReference type="ARBA" id="ARBA00046577"/>
    </source>
</evidence>
<keyword evidence="8" id="KW-1185">Reference proteome</keyword>
<dbReference type="EC" id="2.7.1.121" evidence="3"/>
<dbReference type="PANTHER" id="PTHR38594">
    <property type="entry name" value="PEP-DEPENDENT DIHYDROXYACETONE KINASE, PHOSPHORYL DONOR SUBUNIT DHAM"/>
    <property type="match status" value="1"/>
</dbReference>
<name>A0A1G6KWA9_9BACI</name>
<dbReference type="OrthoDB" id="7065393at2"/>
<dbReference type="SUPFAM" id="SSF53062">
    <property type="entry name" value="PTS system fructose IIA component-like"/>
    <property type="match status" value="1"/>
</dbReference>
<dbReference type="GO" id="GO:0047324">
    <property type="term" value="F:phosphoenolpyruvate-glycerone phosphotransferase activity"/>
    <property type="evidence" value="ECO:0007669"/>
    <property type="project" value="UniProtKB-EC"/>
</dbReference>
<gene>
    <name evidence="7" type="ORF">SAMN05421734_10710</name>
</gene>
<dbReference type="NCBIfam" id="TIGR02364">
    <property type="entry name" value="dha_pts"/>
    <property type="match status" value="1"/>
</dbReference>
<dbReference type="InterPro" id="IPR004701">
    <property type="entry name" value="PTS_EIIA_man-typ"/>
</dbReference>
<dbReference type="Proteomes" id="UP000242949">
    <property type="component" value="Unassembled WGS sequence"/>
</dbReference>
<comment type="function">
    <text evidence="2">Component of the dihydroxyacetone kinase complex, which is responsible for the phosphoenolpyruvate (PEP)-dependent phosphorylation of dihydroxyacetone. DhaM serves as the phosphoryl donor. Is phosphorylated by phosphoenolpyruvate in an EI- and HPr-dependent reaction, and a phosphorelay system on histidine residues finally leads to phosphoryl transfer to DhaL and dihydroxyacetone.</text>
</comment>
<dbReference type="InterPro" id="IPR036662">
    <property type="entry name" value="PTS_EIIA_man-typ_sf"/>
</dbReference>
<evidence type="ECO:0000313" key="7">
    <source>
        <dbReference type="EMBL" id="SDC35379.1"/>
    </source>
</evidence>
<evidence type="ECO:0000256" key="3">
    <source>
        <dbReference type="ARBA" id="ARBA00012095"/>
    </source>
</evidence>
<evidence type="ECO:0000256" key="4">
    <source>
        <dbReference type="ARBA" id="ARBA00022679"/>
    </source>
</evidence>
<dbReference type="GO" id="GO:0016020">
    <property type="term" value="C:membrane"/>
    <property type="evidence" value="ECO:0007669"/>
    <property type="project" value="InterPro"/>
</dbReference>
<evidence type="ECO:0000313" key="8">
    <source>
        <dbReference type="Proteomes" id="UP000242949"/>
    </source>
</evidence>
<feature type="domain" description="PTS EIIA type-4" evidence="6">
    <location>
        <begin position="3"/>
        <end position="123"/>
    </location>
</feature>
<dbReference type="InterPro" id="IPR012844">
    <property type="entry name" value="DhaM_N"/>
</dbReference>
<dbReference type="GO" id="GO:0009401">
    <property type="term" value="P:phosphoenolpyruvate-dependent sugar phosphotransferase system"/>
    <property type="evidence" value="ECO:0007669"/>
    <property type="project" value="InterPro"/>
</dbReference>
<keyword evidence="4" id="KW-0808">Transferase</keyword>
<evidence type="ECO:0000256" key="2">
    <source>
        <dbReference type="ARBA" id="ARBA00002788"/>
    </source>
</evidence>
<accession>A0A1G6KWA9</accession>
<evidence type="ECO:0000256" key="1">
    <source>
        <dbReference type="ARBA" id="ARBA00001113"/>
    </source>
</evidence>
<dbReference type="PANTHER" id="PTHR38594:SF1">
    <property type="entry name" value="PEP-DEPENDENT DIHYDROXYACETONE KINASE, PHOSPHORYL DONOR SUBUNIT DHAM"/>
    <property type="match status" value="1"/>
</dbReference>
<comment type="catalytic activity">
    <reaction evidence="1">
        <text>dihydroxyacetone + phosphoenolpyruvate = dihydroxyacetone phosphate + pyruvate</text>
        <dbReference type="Rhea" id="RHEA:18381"/>
        <dbReference type="ChEBI" id="CHEBI:15361"/>
        <dbReference type="ChEBI" id="CHEBI:16016"/>
        <dbReference type="ChEBI" id="CHEBI:57642"/>
        <dbReference type="ChEBI" id="CHEBI:58702"/>
        <dbReference type="EC" id="2.7.1.121"/>
    </reaction>
</comment>
<dbReference type="Pfam" id="PF03610">
    <property type="entry name" value="EIIA-man"/>
    <property type="match status" value="1"/>
</dbReference>
<protein>
    <recommendedName>
        <fullName evidence="3">phosphoenolpyruvate--glycerone phosphotransferase</fullName>
        <ecNumber evidence="3">2.7.1.121</ecNumber>
    </recommendedName>
</protein>
<dbReference type="STRING" id="1612202.SAMN05421734_10710"/>
<organism evidence="7 8">
    <name type="scientific">Pelagirhabdus alkalitolerans</name>
    <dbReference type="NCBI Taxonomy" id="1612202"/>
    <lineage>
        <taxon>Bacteria</taxon>
        <taxon>Bacillati</taxon>
        <taxon>Bacillota</taxon>
        <taxon>Bacilli</taxon>
        <taxon>Bacillales</taxon>
        <taxon>Bacillaceae</taxon>
        <taxon>Pelagirhabdus</taxon>
    </lineage>
</organism>
<comment type="subunit">
    <text evidence="5">Homodimer. The dihydroxyacetone kinase complex is composed of a homodimer of DhaM, a homodimer of DhaK and the subunit DhaL.</text>
</comment>
<evidence type="ECO:0000259" key="6">
    <source>
        <dbReference type="PROSITE" id="PS51096"/>
    </source>
</evidence>
<dbReference type="GO" id="GO:0019563">
    <property type="term" value="P:glycerol catabolic process"/>
    <property type="evidence" value="ECO:0007669"/>
    <property type="project" value="InterPro"/>
</dbReference>
<dbReference type="Gene3D" id="3.40.50.510">
    <property type="entry name" value="Phosphotransferase system, mannose-type IIA component"/>
    <property type="match status" value="1"/>
</dbReference>
<dbReference type="InterPro" id="IPR039643">
    <property type="entry name" value="DhaM"/>
</dbReference>
<keyword evidence="7" id="KW-0418">Kinase</keyword>